<sequence>MFGAISLKIIIGLITLLICVRILGKKDMSQVTPIDFIYAIVLGGILEESLYQDNVNVLHLVYAIALWGTLIFLFDFAVQKNDRFRKFLKGEPSILVEHGRVKPEIFEKNKLEMEQFRTMLREQGIFSLKEVRFAQLEPSGKLSVLRNDERVTEPSSLVVNEGEIIEDELKCKGKNKEWLIRLLKENGYTKMKDIYYAEWSEENGLYVAKNNE</sequence>
<feature type="domain" description="YetF-like N-terminal transmembrane" evidence="9">
    <location>
        <begin position="5"/>
        <end position="76"/>
    </location>
</feature>
<evidence type="ECO:0008006" key="12">
    <source>
        <dbReference type="Google" id="ProtNLM"/>
    </source>
</evidence>
<comment type="similarity">
    <text evidence="2">Belongs to the UPF0702 family.</text>
</comment>
<dbReference type="Gene3D" id="3.30.240.20">
    <property type="entry name" value="bsu07140 like domains"/>
    <property type="match status" value="2"/>
</dbReference>
<evidence type="ECO:0000256" key="7">
    <source>
        <dbReference type="SAM" id="Phobius"/>
    </source>
</evidence>
<dbReference type="GO" id="GO:0005886">
    <property type="term" value="C:plasma membrane"/>
    <property type="evidence" value="ECO:0007669"/>
    <property type="project" value="UniProtKB-SubCell"/>
</dbReference>
<evidence type="ECO:0000259" key="9">
    <source>
        <dbReference type="Pfam" id="PF20730"/>
    </source>
</evidence>
<dbReference type="InterPro" id="IPR007353">
    <property type="entry name" value="DUF421"/>
</dbReference>
<dbReference type="OrthoDB" id="1076133at2"/>
<dbReference type="InterPro" id="IPR048454">
    <property type="entry name" value="YetF_N"/>
</dbReference>
<evidence type="ECO:0000256" key="6">
    <source>
        <dbReference type="ARBA" id="ARBA00023136"/>
    </source>
</evidence>
<evidence type="ECO:0000256" key="4">
    <source>
        <dbReference type="ARBA" id="ARBA00022692"/>
    </source>
</evidence>
<feature type="transmembrane region" description="Helical" evidence="7">
    <location>
        <begin position="57"/>
        <end position="78"/>
    </location>
</feature>
<evidence type="ECO:0000256" key="5">
    <source>
        <dbReference type="ARBA" id="ARBA00022989"/>
    </source>
</evidence>
<gene>
    <name evidence="10" type="ORF">AM592_21205</name>
</gene>
<dbReference type="Proteomes" id="UP000067625">
    <property type="component" value="Chromosome"/>
</dbReference>
<keyword evidence="11" id="KW-1185">Reference proteome</keyword>
<reference evidence="10 11" key="2">
    <citation type="journal article" date="2016" name="Int. J. Syst. Evol. Microbiol.">
        <title>Bacillus gobiensis sp. nov., isolated from a soil sample.</title>
        <authorList>
            <person name="Liu B."/>
            <person name="Liu G.H."/>
            <person name="Cetin S."/>
            <person name="Schumann P."/>
            <person name="Pan Z.Z."/>
            <person name="Chen Q.Q."/>
        </authorList>
    </citation>
    <scope>NUCLEOTIDE SEQUENCE [LARGE SCALE GENOMIC DNA]</scope>
    <source>
        <strain evidence="10 11">FJAT-4402</strain>
    </source>
</reference>
<dbReference type="InterPro" id="IPR023090">
    <property type="entry name" value="UPF0702_alpha/beta_dom_sf"/>
</dbReference>
<feature type="domain" description="YetF C-terminal" evidence="8">
    <location>
        <begin position="79"/>
        <end position="200"/>
    </location>
</feature>
<evidence type="ECO:0000259" key="8">
    <source>
        <dbReference type="Pfam" id="PF04239"/>
    </source>
</evidence>
<keyword evidence="5 7" id="KW-1133">Transmembrane helix</keyword>
<organism evidence="10 11">
    <name type="scientific">Bacillus gobiensis</name>
    <dbReference type="NCBI Taxonomy" id="1441095"/>
    <lineage>
        <taxon>Bacteria</taxon>
        <taxon>Bacillati</taxon>
        <taxon>Bacillota</taxon>
        <taxon>Bacilli</taxon>
        <taxon>Bacillales</taxon>
        <taxon>Bacillaceae</taxon>
        <taxon>Bacillus</taxon>
    </lineage>
</organism>
<dbReference type="Pfam" id="PF20730">
    <property type="entry name" value="YetF_N"/>
    <property type="match status" value="1"/>
</dbReference>
<dbReference type="PATRIC" id="fig|1441095.3.peg.4696"/>
<evidence type="ECO:0000256" key="3">
    <source>
        <dbReference type="ARBA" id="ARBA00022475"/>
    </source>
</evidence>
<evidence type="ECO:0000313" key="10">
    <source>
        <dbReference type="EMBL" id="ALC83754.1"/>
    </source>
</evidence>
<dbReference type="AlphaFoldDB" id="A0A0M4FMT7"/>
<name>A0A0M4FMT7_9BACI</name>
<dbReference type="Pfam" id="PF04239">
    <property type="entry name" value="DUF421"/>
    <property type="match status" value="1"/>
</dbReference>
<feature type="transmembrane region" description="Helical" evidence="7">
    <location>
        <begin position="36"/>
        <end position="51"/>
    </location>
</feature>
<evidence type="ECO:0000256" key="2">
    <source>
        <dbReference type="ARBA" id="ARBA00006448"/>
    </source>
</evidence>
<dbReference type="PANTHER" id="PTHR34582:SF5">
    <property type="entry name" value="UPF0702 TRANSMEMBRANE PROTEIN YETF"/>
    <property type="match status" value="1"/>
</dbReference>
<dbReference type="EMBL" id="CP012600">
    <property type="protein sequence ID" value="ALC83754.1"/>
    <property type="molecule type" value="Genomic_DNA"/>
</dbReference>
<accession>A0A0M4FMT7</accession>
<dbReference type="PANTHER" id="PTHR34582">
    <property type="entry name" value="UPF0702 TRANSMEMBRANE PROTEIN YCAP"/>
    <property type="match status" value="1"/>
</dbReference>
<protein>
    <recommendedName>
        <fullName evidence="12">DUF421 domain-containing protein</fullName>
    </recommendedName>
</protein>
<keyword evidence="6 7" id="KW-0472">Membrane</keyword>
<evidence type="ECO:0000313" key="11">
    <source>
        <dbReference type="Proteomes" id="UP000067625"/>
    </source>
</evidence>
<keyword evidence="3" id="KW-1003">Cell membrane</keyword>
<keyword evidence="4 7" id="KW-0812">Transmembrane</keyword>
<dbReference type="STRING" id="1441095.AM592_21205"/>
<evidence type="ECO:0000256" key="1">
    <source>
        <dbReference type="ARBA" id="ARBA00004651"/>
    </source>
</evidence>
<feature type="transmembrane region" description="Helical" evidence="7">
    <location>
        <begin position="6"/>
        <end position="24"/>
    </location>
</feature>
<proteinExistence type="inferred from homology"/>
<comment type="subcellular location">
    <subcellularLocation>
        <location evidence="1">Cell membrane</location>
        <topology evidence="1">Multi-pass membrane protein</topology>
    </subcellularLocation>
</comment>
<reference evidence="11" key="1">
    <citation type="submission" date="2015-08" db="EMBL/GenBank/DDBJ databases">
        <title>Genome sequencing project for genomic taxonomy and phylogenomics of Bacillus-like bacteria.</title>
        <authorList>
            <person name="Liu B."/>
            <person name="Wang J."/>
            <person name="Zhu Y."/>
            <person name="Liu G."/>
            <person name="Chen Q."/>
            <person name="Chen Z."/>
            <person name="Lan J."/>
            <person name="Che J."/>
            <person name="Ge C."/>
            <person name="Shi H."/>
            <person name="Pan Z."/>
            <person name="Liu X."/>
        </authorList>
    </citation>
    <scope>NUCLEOTIDE SEQUENCE [LARGE SCALE GENOMIC DNA]</scope>
    <source>
        <strain evidence="11">FJAT-4402</strain>
    </source>
</reference>
<dbReference type="RefSeq" id="WP_053605625.1">
    <property type="nucleotide sequence ID" value="NZ_CP012600.1"/>
</dbReference>